<evidence type="ECO:0000256" key="6">
    <source>
        <dbReference type="SAM" id="MobiDB-lite"/>
    </source>
</evidence>
<dbReference type="PANTHER" id="PTHR43124">
    <property type="entry name" value="PURINE EFFLUX PUMP PBUE"/>
    <property type="match status" value="1"/>
</dbReference>
<evidence type="ECO:0000256" key="3">
    <source>
        <dbReference type="ARBA" id="ARBA00022692"/>
    </source>
</evidence>
<feature type="transmembrane region" description="Helical" evidence="7">
    <location>
        <begin position="571"/>
        <end position="588"/>
    </location>
</feature>
<keyword evidence="3 7" id="KW-0812">Transmembrane</keyword>
<feature type="domain" description="Major facilitator superfamily (MFS) profile" evidence="8">
    <location>
        <begin position="793"/>
        <end position="1206"/>
    </location>
</feature>
<feature type="transmembrane region" description="Helical" evidence="7">
    <location>
        <begin position="747"/>
        <end position="770"/>
    </location>
</feature>
<dbReference type="InterPro" id="IPR011701">
    <property type="entry name" value="MFS"/>
</dbReference>
<sequence length="1206" mass="131325">MREEQPKNTIVERVTLVAPGAVVLLFSLFALLHFGRAHVTHAYPSLRLEQLSSQAEEVKLAMESFLRAGVPLGQFVGFQALTQTLIDGSKDSGLRDVTVQNTDGNILFLNQAQSTGAQDEATPSLPYSIGTPMAVSDERGEAVQAVQEQAVYRVSMPLHNKFEQVGSLVLSLPKAHIVAEIDDLLLSLTWQLIGIFCLFTLFIYIKRVAFHNSDKWALVSLYITTMVLSGILVNWQIARFQAEGERANNHVVAQNIATRLNRVLYMGLSFDQLTGLDQVFANAADSHQHMTDLALVHDGVVLYHADPAQRGQPWSADAGAHHLHQVPLHNADSGTFVALRSPADLIQTHRRLQREDAAAPFLIAVLVLALVLWLIDHFILMGYRTIRIPAMVVLSLSFVLLFNVGLGEAYRSYPKLQVEKLASQGESIKHVMENFLNAGVPLPQFVGFNTLTQSLLSGDPNISEIRVQDMEGRVVFSNARNVETKRRQSFVVSDGDQGAADQETQTADTTQTAAGDTPESGDPAAFDFAEYQGHYIVTLPLNNKFEQVGELSLSLPVSVVDNAILPPFRGLIFWLLGIIVLFAVFLNAGDRVLRSGISFEMLRLAYGFAFLAAASIVVYTLVDIYSVAIQGKTKALSISIGKRLEQATELGLPLSSFAGIATTLADYKENNKELDLVALIEDDTIFIHTDTQKVGEPWAANTANFEYEMPLDGVGATADAAAKSYQVAVGVPKRSVYSKLWRTVKNFFVLFVATAFLASLFLSLLASLNLQKRLAQRGRSEPDAADDTTGDVHLTLIKILFFLVVFVEGLFASFLPQYLQQIAVGNGMESSAASILFTAYFAAFAVSLIPSGNYADRHGVKMLMIIGVLFNVIGVFAMTLVTDFYHMLVLRVLAGLGQGMVFIGVQSFILKVTSRGKTTQGTSVIVFGYNTGMISGTAIGALLVIYLGSERVFQLASLTGLFILCFILFLLPDLSSEHKPVSAKVSRGQALYRYLTNMGMLFRDLDFITTILLIGITTKATMTGVVVYALPLIMAHLGFAQDDIGQVLMFYAGGVLVSNVFVPRIADKLGKTGGLLFFGSVGSGVALVLMSLVTHHFLANPPFLQSAILVLGILLLGLAHGFIHAPIVTHIAYTRAAQTIGKATSSSIYRFLERIGHVVGPLIVGHLLVLNQYDAVTLGYIGLGLAVFGVLFFGIGTVYQLKEQRT</sequence>
<feature type="transmembrane region" description="Helical" evidence="7">
    <location>
        <begin position="831"/>
        <end position="850"/>
    </location>
</feature>
<feature type="compositionally biased region" description="Low complexity" evidence="6">
    <location>
        <begin position="496"/>
        <end position="517"/>
    </location>
</feature>
<feature type="transmembrane region" description="Helical" evidence="7">
    <location>
        <begin position="799"/>
        <end position="819"/>
    </location>
</feature>
<dbReference type="PROSITE" id="PS50850">
    <property type="entry name" value="MFS"/>
    <property type="match status" value="1"/>
</dbReference>
<comment type="subcellular location">
    <subcellularLocation>
        <location evidence="1">Cell membrane</location>
        <topology evidence="1">Multi-pass membrane protein</topology>
    </subcellularLocation>
</comment>
<dbReference type="GO" id="GO:0022857">
    <property type="term" value="F:transmembrane transporter activity"/>
    <property type="evidence" value="ECO:0007669"/>
    <property type="project" value="InterPro"/>
</dbReference>
<dbReference type="Proteomes" id="UP000664417">
    <property type="component" value="Unassembled WGS sequence"/>
</dbReference>
<dbReference type="AlphaFoldDB" id="A0A8J7QEN6"/>
<evidence type="ECO:0000256" key="1">
    <source>
        <dbReference type="ARBA" id="ARBA00004651"/>
    </source>
</evidence>
<evidence type="ECO:0000259" key="8">
    <source>
        <dbReference type="PROSITE" id="PS50850"/>
    </source>
</evidence>
<gene>
    <name evidence="9" type="ORF">J3U88_32580</name>
</gene>
<proteinExistence type="predicted"/>
<feature type="transmembrane region" description="Helical" evidence="7">
    <location>
        <begin position="862"/>
        <end position="882"/>
    </location>
</feature>
<reference evidence="9" key="1">
    <citation type="submission" date="2021-03" db="EMBL/GenBank/DDBJ databases">
        <authorList>
            <person name="Wang G."/>
        </authorList>
    </citation>
    <scope>NUCLEOTIDE SEQUENCE</scope>
    <source>
        <strain evidence="9">KCTC 12899</strain>
    </source>
</reference>
<feature type="transmembrane region" description="Helical" evidence="7">
    <location>
        <begin position="922"/>
        <end position="946"/>
    </location>
</feature>
<feature type="transmembrane region" description="Helical" evidence="7">
    <location>
        <begin position="952"/>
        <end position="971"/>
    </location>
</feature>
<keyword evidence="5 7" id="KW-0472">Membrane</keyword>
<dbReference type="EMBL" id="JAFREP010000054">
    <property type="protein sequence ID" value="MBO1323247.1"/>
    <property type="molecule type" value="Genomic_DNA"/>
</dbReference>
<feature type="transmembrane region" description="Helical" evidence="7">
    <location>
        <begin position="1179"/>
        <end position="1201"/>
    </location>
</feature>
<feature type="transmembrane region" description="Helical" evidence="7">
    <location>
        <begin position="608"/>
        <end position="629"/>
    </location>
</feature>
<evidence type="ECO:0000256" key="2">
    <source>
        <dbReference type="ARBA" id="ARBA00022475"/>
    </source>
</evidence>
<feature type="transmembrane region" description="Helical" evidence="7">
    <location>
        <begin position="357"/>
        <end position="380"/>
    </location>
</feature>
<protein>
    <submittedName>
        <fullName evidence="9">MFS transporter</fullName>
    </submittedName>
</protein>
<dbReference type="SUPFAM" id="SSF103473">
    <property type="entry name" value="MFS general substrate transporter"/>
    <property type="match status" value="1"/>
</dbReference>
<evidence type="ECO:0000256" key="4">
    <source>
        <dbReference type="ARBA" id="ARBA00022989"/>
    </source>
</evidence>
<feature type="transmembrane region" description="Helical" evidence="7">
    <location>
        <begin position="1154"/>
        <end position="1173"/>
    </location>
</feature>
<feature type="transmembrane region" description="Helical" evidence="7">
    <location>
        <begin position="1104"/>
        <end position="1133"/>
    </location>
</feature>
<feature type="region of interest" description="Disordered" evidence="6">
    <location>
        <begin position="493"/>
        <end position="519"/>
    </location>
</feature>
<dbReference type="InterPro" id="IPR050189">
    <property type="entry name" value="MFS_Efflux_Transporters"/>
</dbReference>
<feature type="transmembrane region" description="Helical" evidence="7">
    <location>
        <begin position="1074"/>
        <end position="1098"/>
    </location>
</feature>
<evidence type="ECO:0000313" key="9">
    <source>
        <dbReference type="EMBL" id="MBO1323247.1"/>
    </source>
</evidence>
<dbReference type="Gene3D" id="1.20.1250.20">
    <property type="entry name" value="MFS general substrate transporter like domains"/>
    <property type="match status" value="1"/>
</dbReference>
<organism evidence="9 10">
    <name type="scientific">Acanthopleuribacter pedis</name>
    <dbReference type="NCBI Taxonomy" id="442870"/>
    <lineage>
        <taxon>Bacteria</taxon>
        <taxon>Pseudomonadati</taxon>
        <taxon>Acidobacteriota</taxon>
        <taxon>Holophagae</taxon>
        <taxon>Acanthopleuribacterales</taxon>
        <taxon>Acanthopleuribacteraceae</taxon>
        <taxon>Acanthopleuribacter</taxon>
    </lineage>
</organism>
<keyword evidence="4 7" id="KW-1133">Transmembrane helix</keyword>
<feature type="transmembrane region" description="Helical" evidence="7">
    <location>
        <begin position="217"/>
        <end position="237"/>
    </location>
</feature>
<feature type="transmembrane region" description="Helical" evidence="7">
    <location>
        <begin position="184"/>
        <end position="205"/>
    </location>
</feature>
<evidence type="ECO:0000256" key="5">
    <source>
        <dbReference type="ARBA" id="ARBA00023136"/>
    </source>
</evidence>
<feature type="transmembrane region" description="Helical" evidence="7">
    <location>
        <begin position="386"/>
        <end position="406"/>
    </location>
</feature>
<feature type="transmembrane region" description="Helical" evidence="7">
    <location>
        <begin position="888"/>
        <end position="910"/>
    </location>
</feature>
<dbReference type="PANTHER" id="PTHR43124:SF3">
    <property type="entry name" value="CHLORAMPHENICOL EFFLUX PUMP RV0191"/>
    <property type="match status" value="1"/>
</dbReference>
<evidence type="ECO:0000313" key="10">
    <source>
        <dbReference type="Proteomes" id="UP000664417"/>
    </source>
</evidence>
<feature type="transmembrane region" description="Helical" evidence="7">
    <location>
        <begin position="1044"/>
        <end position="1062"/>
    </location>
</feature>
<accession>A0A8J7QEN6</accession>
<keyword evidence="10" id="KW-1185">Reference proteome</keyword>
<dbReference type="Pfam" id="PF07690">
    <property type="entry name" value="MFS_1"/>
    <property type="match status" value="1"/>
</dbReference>
<dbReference type="InterPro" id="IPR036259">
    <property type="entry name" value="MFS_trans_sf"/>
</dbReference>
<dbReference type="RefSeq" id="WP_207863316.1">
    <property type="nucleotide sequence ID" value="NZ_JAFREP010000054.1"/>
</dbReference>
<name>A0A8J7QEN6_9BACT</name>
<evidence type="ECO:0000256" key="7">
    <source>
        <dbReference type="SAM" id="Phobius"/>
    </source>
</evidence>
<dbReference type="InterPro" id="IPR020846">
    <property type="entry name" value="MFS_dom"/>
</dbReference>
<keyword evidence="2" id="KW-1003">Cell membrane</keyword>
<feature type="transmembrane region" description="Helical" evidence="7">
    <location>
        <begin position="16"/>
        <end position="35"/>
    </location>
</feature>
<dbReference type="GO" id="GO:0005886">
    <property type="term" value="C:plasma membrane"/>
    <property type="evidence" value="ECO:0007669"/>
    <property type="project" value="UniProtKB-SubCell"/>
</dbReference>
<comment type="caution">
    <text evidence="9">The sequence shown here is derived from an EMBL/GenBank/DDBJ whole genome shotgun (WGS) entry which is preliminary data.</text>
</comment>